<keyword evidence="1" id="KW-0805">Transcription regulation</keyword>
<dbReference type="Pfam" id="PF00440">
    <property type="entry name" value="TetR_N"/>
    <property type="match status" value="1"/>
</dbReference>
<evidence type="ECO:0000256" key="1">
    <source>
        <dbReference type="ARBA" id="ARBA00023015"/>
    </source>
</evidence>
<reference evidence="7 8" key="1">
    <citation type="submission" date="2024-02" db="EMBL/GenBank/DDBJ databases">
        <title>Deinococcus carri NBRC 110142.</title>
        <authorList>
            <person name="Ichikawa N."/>
            <person name="Katano-Makiyama Y."/>
            <person name="Hidaka K."/>
        </authorList>
    </citation>
    <scope>NUCLEOTIDE SEQUENCE [LARGE SCALE GENOMIC DNA]</scope>
    <source>
        <strain evidence="7 8">NBRC 110142</strain>
    </source>
</reference>
<feature type="DNA-binding region" description="H-T-H motif" evidence="4">
    <location>
        <begin position="44"/>
        <end position="63"/>
    </location>
</feature>
<keyword evidence="8" id="KW-1185">Reference proteome</keyword>
<comment type="caution">
    <text evidence="7">The sequence shown here is derived from an EMBL/GenBank/DDBJ whole genome shotgun (WGS) entry which is preliminary data.</text>
</comment>
<proteinExistence type="predicted"/>
<evidence type="ECO:0000313" key="7">
    <source>
        <dbReference type="EMBL" id="GAA5513879.1"/>
    </source>
</evidence>
<dbReference type="PROSITE" id="PS50977">
    <property type="entry name" value="HTH_TETR_2"/>
    <property type="match status" value="1"/>
</dbReference>
<keyword evidence="3" id="KW-0804">Transcription</keyword>
<dbReference type="Proteomes" id="UP001401887">
    <property type="component" value="Unassembled WGS sequence"/>
</dbReference>
<dbReference type="InterPro" id="IPR050109">
    <property type="entry name" value="HTH-type_TetR-like_transc_reg"/>
</dbReference>
<feature type="domain" description="HTH tetR-type" evidence="6">
    <location>
        <begin position="21"/>
        <end position="81"/>
    </location>
</feature>
<dbReference type="Gene3D" id="1.10.357.10">
    <property type="entry name" value="Tetracycline Repressor, domain 2"/>
    <property type="match status" value="1"/>
</dbReference>
<feature type="region of interest" description="Disordered" evidence="5">
    <location>
        <begin position="1"/>
        <end position="20"/>
    </location>
</feature>
<accession>A0ABP9W956</accession>
<name>A0ABP9W956_9DEIO</name>
<dbReference type="InterPro" id="IPR001647">
    <property type="entry name" value="HTH_TetR"/>
</dbReference>
<organism evidence="7 8">
    <name type="scientific">Deinococcus carri</name>
    <dbReference type="NCBI Taxonomy" id="1211323"/>
    <lineage>
        <taxon>Bacteria</taxon>
        <taxon>Thermotogati</taxon>
        <taxon>Deinococcota</taxon>
        <taxon>Deinococci</taxon>
        <taxon>Deinococcales</taxon>
        <taxon>Deinococcaceae</taxon>
        <taxon>Deinococcus</taxon>
    </lineage>
</organism>
<dbReference type="PANTHER" id="PTHR30055:SF234">
    <property type="entry name" value="HTH-TYPE TRANSCRIPTIONAL REGULATOR BETI"/>
    <property type="match status" value="1"/>
</dbReference>
<dbReference type="InterPro" id="IPR009057">
    <property type="entry name" value="Homeodomain-like_sf"/>
</dbReference>
<evidence type="ECO:0000256" key="2">
    <source>
        <dbReference type="ARBA" id="ARBA00023125"/>
    </source>
</evidence>
<evidence type="ECO:0000256" key="4">
    <source>
        <dbReference type="PROSITE-ProRule" id="PRU00335"/>
    </source>
</evidence>
<protein>
    <recommendedName>
        <fullName evidence="6">HTH tetR-type domain-containing protein</fullName>
    </recommendedName>
</protein>
<evidence type="ECO:0000259" key="6">
    <source>
        <dbReference type="PROSITE" id="PS50977"/>
    </source>
</evidence>
<dbReference type="PANTHER" id="PTHR30055">
    <property type="entry name" value="HTH-TYPE TRANSCRIPTIONAL REGULATOR RUTR"/>
    <property type="match status" value="1"/>
</dbReference>
<keyword evidence="2 4" id="KW-0238">DNA-binding</keyword>
<evidence type="ECO:0000256" key="5">
    <source>
        <dbReference type="SAM" id="MobiDB-lite"/>
    </source>
</evidence>
<gene>
    <name evidence="7" type="ORF">Dcar01_02628</name>
</gene>
<dbReference type="EMBL" id="BAABRP010000011">
    <property type="protein sequence ID" value="GAA5513879.1"/>
    <property type="molecule type" value="Genomic_DNA"/>
</dbReference>
<dbReference type="PRINTS" id="PR00455">
    <property type="entry name" value="HTHTETR"/>
</dbReference>
<evidence type="ECO:0000313" key="8">
    <source>
        <dbReference type="Proteomes" id="UP001401887"/>
    </source>
</evidence>
<dbReference type="SUPFAM" id="SSF46689">
    <property type="entry name" value="Homeodomain-like"/>
    <property type="match status" value="1"/>
</dbReference>
<evidence type="ECO:0000256" key="3">
    <source>
        <dbReference type="ARBA" id="ARBA00023163"/>
    </source>
</evidence>
<sequence length="208" mass="23343">MIEMPPMISPAPRRTQAERSEAMREKLIGATLDCLVTEGYVGLTIGKIVERAEVSRGAPLHHFSTKAALIEAAAGEVVRRVSRKLALAFERSKNAPDPLEAFALAAWRDIFTAQEGVLLSELTYASRREPELGAIVRRLWTRMYRVMSRVAVRYVHSQDPTVPPGRVIFLTQWLMRGMAQDFPLGAPPELFEAYLKLWRRVLGSAIQS</sequence>